<dbReference type="InterPro" id="IPR002808">
    <property type="entry name" value="AdoCbi_amidolase"/>
</dbReference>
<sequence>MTQPFRGGAPQYRSPLWPELLIEYKKDHIRISGDRSYHTVSNAPYRGGAGSGSHFVNWKVPLDYDCSDPAAMMLEALRGWGYEPSTAVGLQTAAHITHSSFKEEAGDAYKLLVCASAGTGNAARAGLARETFPAYEPGTVNLLILIDGAMTESAMVNAVISATEAKSAAFADLRVPDRSHEAVATGTTTDAVLIAVSQSDVYAAAPHRYAGAATTIGNAIGRLVYEAVYEAVSTAKEP</sequence>
<dbReference type="InterPro" id="IPR052209">
    <property type="entry name" value="CbiZ"/>
</dbReference>
<gene>
    <name evidence="1" type="ORF">ACFO1S_00240</name>
</gene>
<dbReference type="Pfam" id="PF01955">
    <property type="entry name" value="CbiZ"/>
    <property type="match status" value="1"/>
</dbReference>
<dbReference type="EMBL" id="JBHSED010000001">
    <property type="protein sequence ID" value="MFC4301861.1"/>
    <property type="molecule type" value="Genomic_DNA"/>
</dbReference>
<reference evidence="2" key="1">
    <citation type="journal article" date="2019" name="Int. J. Syst. Evol. Microbiol.">
        <title>The Global Catalogue of Microorganisms (GCM) 10K type strain sequencing project: providing services to taxonomists for standard genome sequencing and annotation.</title>
        <authorList>
            <consortium name="The Broad Institute Genomics Platform"/>
            <consortium name="The Broad Institute Genome Sequencing Center for Infectious Disease"/>
            <person name="Wu L."/>
            <person name="Ma J."/>
        </authorList>
    </citation>
    <scope>NUCLEOTIDE SEQUENCE [LARGE SCALE GENOMIC DNA]</scope>
    <source>
        <strain evidence="2">CGMCC 4.1641</strain>
    </source>
</reference>
<organism evidence="1 2">
    <name type="scientific">Cohnella boryungensis</name>
    <dbReference type="NCBI Taxonomy" id="768479"/>
    <lineage>
        <taxon>Bacteria</taxon>
        <taxon>Bacillati</taxon>
        <taxon>Bacillota</taxon>
        <taxon>Bacilli</taxon>
        <taxon>Bacillales</taxon>
        <taxon>Paenibacillaceae</taxon>
        <taxon>Cohnella</taxon>
    </lineage>
</organism>
<evidence type="ECO:0000313" key="1">
    <source>
        <dbReference type="EMBL" id="MFC4301861.1"/>
    </source>
</evidence>
<proteinExistence type="predicted"/>
<keyword evidence="2" id="KW-1185">Reference proteome</keyword>
<dbReference type="RefSeq" id="WP_204604666.1">
    <property type="nucleotide sequence ID" value="NZ_JBHSED010000001.1"/>
</dbReference>
<dbReference type="PANTHER" id="PTHR35336:SF5">
    <property type="entry name" value="ADENOSYLCOBINAMIDE AMIDOHYDROLASE"/>
    <property type="match status" value="1"/>
</dbReference>
<comment type="caution">
    <text evidence="1">The sequence shown here is derived from an EMBL/GenBank/DDBJ whole genome shotgun (WGS) entry which is preliminary data.</text>
</comment>
<protein>
    <submittedName>
        <fullName evidence="1">Adenosylcobinamide amidohydrolase</fullName>
    </submittedName>
</protein>
<name>A0ABV8S2V4_9BACL</name>
<dbReference type="Proteomes" id="UP001595755">
    <property type="component" value="Unassembled WGS sequence"/>
</dbReference>
<accession>A0ABV8S2V4</accession>
<dbReference type="PANTHER" id="PTHR35336">
    <property type="entry name" value="ADENOSYLCOBINAMIDE AMIDOHYDROLASE"/>
    <property type="match status" value="1"/>
</dbReference>
<evidence type="ECO:0000313" key="2">
    <source>
        <dbReference type="Proteomes" id="UP001595755"/>
    </source>
</evidence>